<comment type="caution">
    <text evidence="2">The sequence shown here is derived from an EMBL/GenBank/DDBJ whole genome shotgun (WGS) entry which is preliminary data.</text>
</comment>
<dbReference type="EMBL" id="JAIQCV010000013">
    <property type="protein sequence ID" value="KAH1032473.1"/>
    <property type="molecule type" value="Genomic_DNA"/>
</dbReference>
<evidence type="ECO:0000256" key="1">
    <source>
        <dbReference type="SAM" id="MobiDB-lite"/>
    </source>
</evidence>
<organism evidence="2 3">
    <name type="scientific">Gossypium stocksii</name>
    <dbReference type="NCBI Taxonomy" id="47602"/>
    <lineage>
        <taxon>Eukaryota</taxon>
        <taxon>Viridiplantae</taxon>
        <taxon>Streptophyta</taxon>
        <taxon>Embryophyta</taxon>
        <taxon>Tracheophyta</taxon>
        <taxon>Spermatophyta</taxon>
        <taxon>Magnoliopsida</taxon>
        <taxon>eudicotyledons</taxon>
        <taxon>Gunneridae</taxon>
        <taxon>Pentapetalae</taxon>
        <taxon>rosids</taxon>
        <taxon>malvids</taxon>
        <taxon>Malvales</taxon>
        <taxon>Malvaceae</taxon>
        <taxon>Malvoideae</taxon>
        <taxon>Gossypium</taxon>
    </lineage>
</organism>
<keyword evidence="3" id="KW-1185">Reference proteome</keyword>
<accession>A0A9D3U9J2</accession>
<name>A0A9D3U9J2_9ROSI</name>
<feature type="region of interest" description="Disordered" evidence="1">
    <location>
        <begin position="55"/>
        <end position="74"/>
    </location>
</feature>
<feature type="compositionally biased region" description="Polar residues" evidence="1">
    <location>
        <begin position="63"/>
        <end position="74"/>
    </location>
</feature>
<protein>
    <submittedName>
        <fullName evidence="2">Uncharacterized protein</fullName>
    </submittedName>
</protein>
<evidence type="ECO:0000313" key="3">
    <source>
        <dbReference type="Proteomes" id="UP000828251"/>
    </source>
</evidence>
<sequence>MKIQMGKKMRPRKNMQPVLIGPEHYGFNDDASNNALNLDSRFRAYEPSHVRMLPEFHKDKEQQGYSGEGQSTEIMQVLKKPKAYEDNMFSAH</sequence>
<gene>
    <name evidence="2" type="ORF">J1N35_044647</name>
</gene>
<evidence type="ECO:0000313" key="2">
    <source>
        <dbReference type="EMBL" id="KAH1032473.1"/>
    </source>
</evidence>
<proteinExistence type="predicted"/>
<dbReference type="AlphaFoldDB" id="A0A9D3U9J2"/>
<reference evidence="2 3" key="1">
    <citation type="journal article" date="2021" name="Plant Biotechnol. J.">
        <title>Multi-omics assisted identification of the key and species-specific regulatory components of drought-tolerant mechanisms in Gossypium stocksii.</title>
        <authorList>
            <person name="Yu D."/>
            <person name="Ke L."/>
            <person name="Zhang D."/>
            <person name="Wu Y."/>
            <person name="Sun Y."/>
            <person name="Mei J."/>
            <person name="Sun J."/>
            <person name="Sun Y."/>
        </authorList>
    </citation>
    <scope>NUCLEOTIDE SEQUENCE [LARGE SCALE GENOMIC DNA]</scope>
    <source>
        <strain evidence="3">cv. E1</strain>
        <tissue evidence="2">Leaf</tissue>
    </source>
</reference>
<dbReference type="Proteomes" id="UP000828251">
    <property type="component" value="Unassembled WGS sequence"/>
</dbReference>